<dbReference type="Gene3D" id="1.25.40.680">
    <property type="entry name" value="Type VII secretion system EssB, C-terminal-like domain"/>
    <property type="match status" value="1"/>
</dbReference>
<dbReference type="RefSeq" id="WP_323467616.1">
    <property type="nucleotide sequence ID" value="NZ_CP144224.1"/>
</dbReference>
<dbReference type="Gene3D" id="1.10.510.10">
    <property type="entry name" value="Transferase(Phosphotransferase) domain 1"/>
    <property type="match status" value="1"/>
</dbReference>
<feature type="transmembrane region" description="Helical" evidence="3">
    <location>
        <begin position="220"/>
        <end position="243"/>
    </location>
</feature>
<keyword evidence="3" id="KW-0472">Membrane</keyword>
<dbReference type="InterPro" id="IPR018778">
    <property type="entry name" value="T7SS_EssB"/>
</dbReference>
<keyword evidence="3" id="KW-0812">Transmembrane</keyword>
<sequence length="437" mass="50930">MEEKRLSYLEKQIEATVSKDKGQHVFRFQKAKVKLSDPLEAGMLTKLDDKIERIVEDTEDEIKIIMKRPKSILNFAMIQRKTTYAKWLLAHNLLKAVKTHSYTRLHLIVCPENIVFDKSFEPIFLHYGVKESLPPYSQEKDNLTREVKATISELIDPAHTFYDYYHYHTTMTLSPFVKEIFECSTLDELTAYVEETITEIESREKTLISLPKKKWFTHKYSLIAAAALLLPFIAYSIYSFFFVQPKQEAFIESSEAFLMTNYSEVINQLNYYDSDGMPYVVQYQLATSYVEYEPLTEDQRNAVRNTLTLQSDERYFKYWIHIGRGENEEAVDLARSLEDRDLVMLGLLKYREDIKANDRLSGQEKEEELQIIQNEIDEYMREREELEAEEAAEADTVVEEEEEETPASAPAQPEPPSEPEPSADETEEAAEEEDSES</sequence>
<evidence type="ECO:0000256" key="1">
    <source>
        <dbReference type="ARBA" id="ARBA00010163"/>
    </source>
</evidence>
<dbReference type="NCBIfam" id="TIGR03926">
    <property type="entry name" value="T7_EssB"/>
    <property type="match status" value="1"/>
</dbReference>
<gene>
    <name evidence="4" type="primary">essB</name>
    <name evidence="4" type="ORF">RYX45_18460</name>
</gene>
<evidence type="ECO:0000313" key="4">
    <source>
        <dbReference type="EMBL" id="MDV2887171.1"/>
    </source>
</evidence>
<proteinExistence type="inferred from homology"/>
<feature type="compositionally biased region" description="Acidic residues" evidence="2">
    <location>
        <begin position="421"/>
        <end position="437"/>
    </location>
</feature>
<dbReference type="AlphaFoldDB" id="A0AAJ2NRH8"/>
<evidence type="ECO:0000256" key="2">
    <source>
        <dbReference type="SAM" id="MobiDB-lite"/>
    </source>
</evidence>
<dbReference type="InterPro" id="IPR042565">
    <property type="entry name" value="T7SS_EssB_C"/>
</dbReference>
<accession>A0AAJ2NRH8</accession>
<protein>
    <submittedName>
        <fullName evidence="4">Type VII secretion protein EssB</fullName>
    </submittedName>
</protein>
<comment type="caution">
    <text evidence="4">The sequence shown here is derived from an EMBL/GenBank/DDBJ whole genome shotgun (WGS) entry which is preliminary data.</text>
</comment>
<dbReference type="Pfam" id="PF10140">
    <property type="entry name" value="YukC"/>
    <property type="match status" value="1"/>
</dbReference>
<reference evidence="4" key="1">
    <citation type="submission" date="2023-10" db="EMBL/GenBank/DDBJ databases">
        <title>Screening of Alkalihalophilus pseudofirmusBZ-TG-HK211 and Its Alleviation of Salt Stress on Rapeseed Growth.</title>
        <authorList>
            <person name="Zhao B."/>
            <person name="Guo T."/>
        </authorList>
    </citation>
    <scope>NUCLEOTIDE SEQUENCE</scope>
    <source>
        <strain evidence="4">BZ-TG-HK211</strain>
    </source>
</reference>
<dbReference type="EMBL" id="JAWJAY010000008">
    <property type="protein sequence ID" value="MDV2887171.1"/>
    <property type="molecule type" value="Genomic_DNA"/>
</dbReference>
<keyword evidence="3" id="KW-1133">Transmembrane helix</keyword>
<evidence type="ECO:0000256" key="3">
    <source>
        <dbReference type="SAM" id="Phobius"/>
    </source>
</evidence>
<dbReference type="Proteomes" id="UP001285636">
    <property type="component" value="Unassembled WGS sequence"/>
</dbReference>
<evidence type="ECO:0000313" key="5">
    <source>
        <dbReference type="Proteomes" id="UP001285636"/>
    </source>
</evidence>
<name>A0AAJ2NRH8_ALKPS</name>
<feature type="region of interest" description="Disordered" evidence="2">
    <location>
        <begin position="380"/>
        <end position="437"/>
    </location>
</feature>
<organism evidence="4 5">
    <name type="scientific">Alkalihalophilus pseudofirmus</name>
    <name type="common">Bacillus pseudofirmus</name>
    <dbReference type="NCBI Taxonomy" id="79885"/>
    <lineage>
        <taxon>Bacteria</taxon>
        <taxon>Bacillati</taxon>
        <taxon>Bacillota</taxon>
        <taxon>Bacilli</taxon>
        <taxon>Bacillales</taxon>
        <taxon>Bacillaceae</taxon>
        <taxon>Alkalihalophilus</taxon>
    </lineage>
</organism>
<feature type="compositionally biased region" description="Acidic residues" evidence="2">
    <location>
        <begin position="385"/>
        <end position="405"/>
    </location>
</feature>
<comment type="similarity">
    <text evidence="1">Belongs to the EssB family.</text>
</comment>